<dbReference type="GO" id="GO:0006508">
    <property type="term" value="P:proteolysis"/>
    <property type="evidence" value="ECO:0007669"/>
    <property type="project" value="UniProtKB-KW"/>
</dbReference>
<comment type="similarity">
    <text evidence="1">Belongs to the peptidase M17 family.</text>
</comment>
<dbReference type="Gene3D" id="3.40.630.10">
    <property type="entry name" value="Zn peptidases"/>
    <property type="match status" value="1"/>
</dbReference>
<protein>
    <recommendedName>
        <fullName evidence="5">Cytosol aminopeptidase domain-containing protein</fullName>
    </recommendedName>
</protein>
<accession>A0A834IQK6</accession>
<dbReference type="CDD" id="cd00433">
    <property type="entry name" value="Peptidase_M17"/>
    <property type="match status" value="1"/>
</dbReference>
<keyword evidence="4" id="KW-0378">Hydrolase</keyword>
<dbReference type="GO" id="GO:0070006">
    <property type="term" value="F:metalloaminopeptidase activity"/>
    <property type="evidence" value="ECO:0007669"/>
    <property type="project" value="InterPro"/>
</dbReference>
<evidence type="ECO:0000256" key="2">
    <source>
        <dbReference type="ARBA" id="ARBA00022438"/>
    </source>
</evidence>
<evidence type="ECO:0000256" key="4">
    <source>
        <dbReference type="ARBA" id="ARBA00022801"/>
    </source>
</evidence>
<gene>
    <name evidence="6" type="ORF">GWI33_022190</name>
</gene>
<sequence length="522" mass="56096">MTILTFKSGVTKSDPQKTPVLIIGQVKHLTQLKFNDIKPKLEPRVNEETFKLAIASLHPSPTDIRSLWLNLATVAALPIKCSRHNTPSRAHSITKIVQNHTYDDSDECIVIVCEYSDVYASACAVARAFPLYSRKSNVQSSEIAKAVISIEFLIVPSNSTSSLDVTVLTEDTLKCLEYATYGIRLAARIVDTPCSEMTVDHFLEEIKSVGRELNISPVIICDHELEKRGFGGIFGVGKAAKVPPALAVLSYTPEGATQTIAWVGKGIVYDTGGLSLKGKTAMPGMKRDCGGAAGILGAFYAAVKSGFTENLHAVFCLAENGIGPDATRPDDILTLYSGSTVEINNTDAEGRLVLADGVAYANKDLKANIILDMATLTGAQGITTGKYHAAVLTNNGEWEDTLLEAGLSSGDLVFPIPFCPELHFSEFSSAVADMKNSVADRNNAQSSCAGLFIASHLGFDYPGTWIHVDIAYPVHSGERATGYGVSLLTTLFGRYSRKSMLQAISPQISAKGENLAKRARNK</sequence>
<dbReference type="Gene3D" id="3.40.50.10590">
    <property type="entry name" value="Zn-dependent exopeptidases"/>
    <property type="match status" value="1"/>
</dbReference>
<dbReference type="OrthoDB" id="412814at2759"/>
<proteinExistence type="inferred from homology"/>
<evidence type="ECO:0000313" key="6">
    <source>
        <dbReference type="EMBL" id="KAF7284404.1"/>
    </source>
</evidence>
<dbReference type="AlphaFoldDB" id="A0A834IQK6"/>
<dbReference type="Pfam" id="PF00883">
    <property type="entry name" value="Peptidase_M17"/>
    <property type="match status" value="1"/>
</dbReference>
<dbReference type="InterPro" id="IPR041417">
    <property type="entry name" value="NPEPL1_N"/>
</dbReference>
<keyword evidence="3" id="KW-0645">Protease</keyword>
<dbReference type="PANTHER" id="PTHR11963:SF4">
    <property type="entry name" value="AMINOPEPTIDASE NPEPL1-RELATED"/>
    <property type="match status" value="1"/>
</dbReference>
<reference evidence="6" key="1">
    <citation type="submission" date="2020-08" db="EMBL/GenBank/DDBJ databases">
        <title>Genome sequencing and assembly of the red palm weevil Rhynchophorus ferrugineus.</title>
        <authorList>
            <person name="Dias G.B."/>
            <person name="Bergman C.M."/>
            <person name="Manee M."/>
        </authorList>
    </citation>
    <scope>NUCLEOTIDE SEQUENCE</scope>
    <source>
        <strain evidence="6">AA-2017</strain>
        <tissue evidence="6">Whole larva</tissue>
    </source>
</reference>
<organism evidence="6 7">
    <name type="scientific">Rhynchophorus ferrugineus</name>
    <name type="common">Red palm weevil</name>
    <name type="synonym">Curculio ferrugineus</name>
    <dbReference type="NCBI Taxonomy" id="354439"/>
    <lineage>
        <taxon>Eukaryota</taxon>
        <taxon>Metazoa</taxon>
        <taxon>Ecdysozoa</taxon>
        <taxon>Arthropoda</taxon>
        <taxon>Hexapoda</taxon>
        <taxon>Insecta</taxon>
        <taxon>Pterygota</taxon>
        <taxon>Neoptera</taxon>
        <taxon>Endopterygota</taxon>
        <taxon>Coleoptera</taxon>
        <taxon>Polyphaga</taxon>
        <taxon>Cucujiformia</taxon>
        <taxon>Curculionidae</taxon>
        <taxon>Dryophthorinae</taxon>
        <taxon>Rhynchophorus</taxon>
    </lineage>
</organism>
<dbReference type="GO" id="GO:0005737">
    <property type="term" value="C:cytoplasm"/>
    <property type="evidence" value="ECO:0007669"/>
    <property type="project" value="InterPro"/>
</dbReference>
<evidence type="ECO:0000256" key="1">
    <source>
        <dbReference type="ARBA" id="ARBA00009528"/>
    </source>
</evidence>
<dbReference type="FunFam" id="3.40.630.10:FF:000035">
    <property type="entry name" value="Probable aminopeptidase NPEPL1"/>
    <property type="match status" value="1"/>
</dbReference>
<keyword evidence="7" id="KW-1185">Reference proteome</keyword>
<dbReference type="EMBL" id="JAACXV010000078">
    <property type="protein sequence ID" value="KAF7284404.1"/>
    <property type="molecule type" value="Genomic_DNA"/>
</dbReference>
<dbReference type="InterPro" id="IPR011356">
    <property type="entry name" value="Leucine_aapep/pepB"/>
</dbReference>
<dbReference type="PROSITE" id="PS00631">
    <property type="entry name" value="CYTOSOL_AP"/>
    <property type="match status" value="1"/>
</dbReference>
<dbReference type="PRINTS" id="PR00481">
    <property type="entry name" value="LAMNOPPTDASE"/>
</dbReference>
<evidence type="ECO:0000313" key="7">
    <source>
        <dbReference type="Proteomes" id="UP000625711"/>
    </source>
</evidence>
<dbReference type="SUPFAM" id="SSF53187">
    <property type="entry name" value="Zn-dependent exopeptidases"/>
    <property type="match status" value="1"/>
</dbReference>
<dbReference type="PANTHER" id="PTHR11963">
    <property type="entry name" value="LEUCINE AMINOPEPTIDASE-RELATED"/>
    <property type="match status" value="1"/>
</dbReference>
<name>A0A834IQK6_RHYFE</name>
<keyword evidence="2" id="KW-0031">Aminopeptidase</keyword>
<dbReference type="GO" id="GO:0030145">
    <property type="term" value="F:manganese ion binding"/>
    <property type="evidence" value="ECO:0007669"/>
    <property type="project" value="InterPro"/>
</dbReference>
<comment type="caution">
    <text evidence="6">The sequence shown here is derived from an EMBL/GenBank/DDBJ whole genome shotgun (WGS) entry which is preliminary data.</text>
</comment>
<dbReference type="InterPro" id="IPR000819">
    <property type="entry name" value="Peptidase_M17_C"/>
</dbReference>
<evidence type="ECO:0000259" key="5">
    <source>
        <dbReference type="PROSITE" id="PS00631"/>
    </source>
</evidence>
<evidence type="ECO:0000256" key="3">
    <source>
        <dbReference type="ARBA" id="ARBA00022670"/>
    </source>
</evidence>
<feature type="domain" description="Cytosol aminopeptidase" evidence="5">
    <location>
        <begin position="345"/>
        <end position="352"/>
    </location>
</feature>
<dbReference type="Proteomes" id="UP000625711">
    <property type="component" value="Unassembled WGS sequence"/>
</dbReference>
<dbReference type="Pfam" id="PF18295">
    <property type="entry name" value="Pdase_M17_N2"/>
    <property type="match status" value="1"/>
</dbReference>